<feature type="non-terminal residue" evidence="1">
    <location>
        <position position="316"/>
    </location>
</feature>
<accession>A0A9N9I7N2</accession>
<evidence type="ECO:0000313" key="2">
    <source>
        <dbReference type="Proteomes" id="UP000789342"/>
    </source>
</evidence>
<evidence type="ECO:0000313" key="1">
    <source>
        <dbReference type="EMBL" id="CAG8722950.1"/>
    </source>
</evidence>
<protein>
    <submittedName>
        <fullName evidence="1">9111_t:CDS:1</fullName>
    </submittedName>
</protein>
<sequence>DLVTDEWGKEDLATDKWGENILPTSSTMPLVSKKKRAYKNQLRDKTGRFGASKKFKITEGNGIEKDPVADGWEEEDLVADEGGEEDLVTDEWGKEDLATDKWGENILPTSSTMPLVSKKKRAYKNQLRNKTRRFGASKKFKTTEGSEIEKDPVADGWKEENLVVDKWGEENLVTDKWGKEDLAADKWGEKDLAADEWGDEEDSNWEDEIDFQESRKEHLTKQALELVWKDNTVLENQKRGPYLVGPTKKSTYYEKWGPNGAYTIATKGTKKINEYFSSRDDSNSNSLFSDEVLNNVDRGDGWASENTLQKITALKT</sequence>
<name>A0A9N9I7N2_9GLOM</name>
<keyword evidence="2" id="KW-1185">Reference proteome</keyword>
<comment type="caution">
    <text evidence="1">The sequence shown here is derived from an EMBL/GenBank/DDBJ whole genome shotgun (WGS) entry which is preliminary data.</text>
</comment>
<reference evidence="1" key="1">
    <citation type="submission" date="2021-06" db="EMBL/GenBank/DDBJ databases">
        <authorList>
            <person name="Kallberg Y."/>
            <person name="Tangrot J."/>
            <person name="Rosling A."/>
        </authorList>
    </citation>
    <scope>NUCLEOTIDE SEQUENCE</scope>
    <source>
        <strain evidence="1">CL551</strain>
    </source>
</reference>
<dbReference type="OrthoDB" id="2379098at2759"/>
<dbReference type="EMBL" id="CAJVPV010023158">
    <property type="protein sequence ID" value="CAG8722950.1"/>
    <property type="molecule type" value="Genomic_DNA"/>
</dbReference>
<proteinExistence type="predicted"/>
<feature type="non-terminal residue" evidence="1">
    <location>
        <position position="1"/>
    </location>
</feature>
<dbReference type="AlphaFoldDB" id="A0A9N9I7N2"/>
<dbReference type="Proteomes" id="UP000789342">
    <property type="component" value="Unassembled WGS sequence"/>
</dbReference>
<organism evidence="1 2">
    <name type="scientific">Acaulospora morrowiae</name>
    <dbReference type="NCBI Taxonomy" id="94023"/>
    <lineage>
        <taxon>Eukaryota</taxon>
        <taxon>Fungi</taxon>
        <taxon>Fungi incertae sedis</taxon>
        <taxon>Mucoromycota</taxon>
        <taxon>Glomeromycotina</taxon>
        <taxon>Glomeromycetes</taxon>
        <taxon>Diversisporales</taxon>
        <taxon>Acaulosporaceae</taxon>
        <taxon>Acaulospora</taxon>
    </lineage>
</organism>
<gene>
    <name evidence="1" type="ORF">AMORRO_LOCUS13459</name>
</gene>